<comment type="caution">
    <text evidence="3">The sequence shown here is derived from an EMBL/GenBank/DDBJ whole genome shotgun (WGS) entry which is preliminary data.</text>
</comment>
<dbReference type="Gene3D" id="3.40.50.1820">
    <property type="entry name" value="alpha/beta hydrolase"/>
    <property type="match status" value="1"/>
</dbReference>
<gene>
    <name evidence="3" type="ORF">B0J15DRAFT_492291</name>
</gene>
<name>A0A9P9KN76_FUSSL</name>
<evidence type="ECO:0000259" key="2">
    <source>
        <dbReference type="Pfam" id="PF02230"/>
    </source>
</evidence>
<proteinExistence type="inferred from homology"/>
<protein>
    <submittedName>
        <fullName evidence="3">Alpha/Beta hydrolase protein</fullName>
    </submittedName>
</protein>
<dbReference type="PANTHER" id="PTHR10655:SF63">
    <property type="entry name" value="PHOSPHOLIPASE_CARBOXYLESTERASE_THIOESTERASE DOMAIN-CONTAINING PROTEIN"/>
    <property type="match status" value="1"/>
</dbReference>
<dbReference type="PANTHER" id="PTHR10655">
    <property type="entry name" value="LYSOPHOSPHOLIPASE-RELATED"/>
    <property type="match status" value="1"/>
</dbReference>
<dbReference type="GO" id="GO:0052689">
    <property type="term" value="F:carboxylic ester hydrolase activity"/>
    <property type="evidence" value="ECO:0007669"/>
    <property type="project" value="TreeGrafter"/>
</dbReference>
<dbReference type="EMBL" id="JAGTJS010000008">
    <property type="protein sequence ID" value="KAH7260294.1"/>
    <property type="molecule type" value="Genomic_DNA"/>
</dbReference>
<dbReference type="Proteomes" id="UP000736672">
    <property type="component" value="Unassembled WGS sequence"/>
</dbReference>
<dbReference type="Pfam" id="PF02230">
    <property type="entry name" value="Abhydrolase_2"/>
    <property type="match status" value="1"/>
</dbReference>
<evidence type="ECO:0000313" key="4">
    <source>
        <dbReference type="Proteomes" id="UP000736672"/>
    </source>
</evidence>
<keyword evidence="4" id="KW-1185">Reference proteome</keyword>
<dbReference type="InterPro" id="IPR003140">
    <property type="entry name" value="PLipase/COase/thioEstase"/>
</dbReference>
<accession>A0A9P9KN76</accession>
<dbReference type="GO" id="GO:0005737">
    <property type="term" value="C:cytoplasm"/>
    <property type="evidence" value="ECO:0007669"/>
    <property type="project" value="TreeGrafter"/>
</dbReference>
<dbReference type="InterPro" id="IPR029058">
    <property type="entry name" value="AB_hydrolase_fold"/>
</dbReference>
<dbReference type="SUPFAM" id="SSF53474">
    <property type="entry name" value="alpha/beta-Hydrolases"/>
    <property type="match status" value="1"/>
</dbReference>
<dbReference type="InterPro" id="IPR050565">
    <property type="entry name" value="LYPA1-2/EST-like"/>
</dbReference>
<comment type="similarity">
    <text evidence="1">Belongs to the AB hydrolase superfamily. AB hydrolase 2 family.</text>
</comment>
<dbReference type="GO" id="GO:0008474">
    <property type="term" value="F:palmitoyl-(protein) hydrolase activity"/>
    <property type="evidence" value="ECO:0007669"/>
    <property type="project" value="TreeGrafter"/>
</dbReference>
<reference evidence="3" key="1">
    <citation type="journal article" date="2021" name="Nat. Commun.">
        <title>Genetic determinants of endophytism in the Arabidopsis root mycobiome.</title>
        <authorList>
            <person name="Mesny F."/>
            <person name="Miyauchi S."/>
            <person name="Thiergart T."/>
            <person name="Pickel B."/>
            <person name="Atanasova L."/>
            <person name="Karlsson M."/>
            <person name="Huettel B."/>
            <person name="Barry K.W."/>
            <person name="Haridas S."/>
            <person name="Chen C."/>
            <person name="Bauer D."/>
            <person name="Andreopoulos W."/>
            <person name="Pangilinan J."/>
            <person name="LaButti K."/>
            <person name="Riley R."/>
            <person name="Lipzen A."/>
            <person name="Clum A."/>
            <person name="Drula E."/>
            <person name="Henrissat B."/>
            <person name="Kohler A."/>
            <person name="Grigoriev I.V."/>
            <person name="Martin F.M."/>
            <person name="Hacquard S."/>
        </authorList>
    </citation>
    <scope>NUCLEOTIDE SEQUENCE</scope>
    <source>
        <strain evidence="3">FSSC 5 MPI-SDFR-AT-0091</strain>
    </source>
</reference>
<dbReference type="AlphaFoldDB" id="A0A9P9KN76"/>
<evidence type="ECO:0000313" key="3">
    <source>
        <dbReference type="EMBL" id="KAH7260294.1"/>
    </source>
</evidence>
<sequence>MSSQVPSVGFHPANPDDHTHTVIFLHGEDETARLCAQRFGRLTGSCGQTLRQEFPTIRWVFPTAPSANGWFPALWRYEPTTDQHLQAEGLSIAVMRLRSVIHREAETLGRRYHRIVIAGFSQGASVAVLTLLNFNFPEGLQVFPRLGGLFCVAGRLPFAGRDLEQIRTLLDLPDKPTNNLVVPHTPILVQHNHDDQDTPVRHGCQTYDGLDFVGANPIWREYLCGGHWFNRPAGVDDLVAFLGTALGIGRWGQNRGDVIWSGRLPMPSQAEVAAYFGKTVGEDEW</sequence>
<dbReference type="OrthoDB" id="2418081at2759"/>
<feature type="domain" description="Phospholipase/carboxylesterase/thioesterase" evidence="2">
    <location>
        <begin position="16"/>
        <end position="207"/>
    </location>
</feature>
<organism evidence="3 4">
    <name type="scientific">Fusarium solani</name>
    <name type="common">Filamentous fungus</name>
    <dbReference type="NCBI Taxonomy" id="169388"/>
    <lineage>
        <taxon>Eukaryota</taxon>
        <taxon>Fungi</taxon>
        <taxon>Dikarya</taxon>
        <taxon>Ascomycota</taxon>
        <taxon>Pezizomycotina</taxon>
        <taxon>Sordariomycetes</taxon>
        <taxon>Hypocreomycetidae</taxon>
        <taxon>Hypocreales</taxon>
        <taxon>Nectriaceae</taxon>
        <taxon>Fusarium</taxon>
        <taxon>Fusarium solani species complex</taxon>
    </lineage>
</organism>
<keyword evidence="3" id="KW-0378">Hydrolase</keyword>
<evidence type="ECO:0000256" key="1">
    <source>
        <dbReference type="ARBA" id="ARBA00006499"/>
    </source>
</evidence>